<dbReference type="GO" id="GO:0042802">
    <property type="term" value="F:identical protein binding"/>
    <property type="evidence" value="ECO:0007669"/>
    <property type="project" value="InterPro"/>
</dbReference>
<evidence type="ECO:0000256" key="1">
    <source>
        <dbReference type="ARBA" id="ARBA00004300"/>
    </source>
</evidence>
<reference evidence="12" key="1">
    <citation type="submission" date="2020-02" db="EMBL/GenBank/DDBJ databases">
        <title>Bird 10,000 Genomes (B10K) Project - Family phase.</title>
        <authorList>
            <person name="Zhang G."/>
        </authorList>
    </citation>
    <scope>NUCLEOTIDE SEQUENCE</scope>
    <source>
        <strain evidence="12">B10K-DU-002-40</strain>
        <tissue evidence="12">Muscle</tissue>
    </source>
</reference>
<evidence type="ECO:0000313" key="12">
    <source>
        <dbReference type="EMBL" id="NXX24568.1"/>
    </source>
</evidence>
<dbReference type="AlphaFoldDB" id="A0A852HAU7"/>
<keyword evidence="13" id="KW-1185">Reference proteome</keyword>
<gene>
    <name evidence="12" type="primary">Cep57l1</name>
    <name evidence="12" type="ORF">NICCHL_R02701</name>
</gene>
<dbReference type="InterPro" id="IPR051756">
    <property type="entry name" value="Centrosomal_MT-associated"/>
</dbReference>
<name>A0A852HAU7_9PASS</name>
<keyword evidence="6" id="KW-0206">Cytoskeleton</keyword>
<evidence type="ECO:0000256" key="3">
    <source>
        <dbReference type="ARBA" id="ARBA00022490"/>
    </source>
</evidence>
<dbReference type="GO" id="GO:0005874">
    <property type="term" value="C:microtubule"/>
    <property type="evidence" value="ECO:0007669"/>
    <property type="project" value="UniProtKB-KW"/>
</dbReference>
<dbReference type="PANTHER" id="PTHR19336:SF10">
    <property type="entry name" value="CENTROSOMAL PROTEIN CEP57L1"/>
    <property type="match status" value="1"/>
</dbReference>
<dbReference type="PANTHER" id="PTHR19336">
    <property type="entry name" value="UNCHARACTERIZED DUF1167"/>
    <property type="match status" value="1"/>
</dbReference>
<protein>
    <recommendedName>
        <fullName evidence="7">Centrosomal protein 57kDa-like protein 1</fullName>
    </recommendedName>
    <alternativeName>
        <fullName evidence="8">Cep57-related protein</fullName>
    </alternativeName>
</protein>
<sequence length="434" mass="49275">MDSESKNSFIGSFLQPPDWMLPAAFVYRESKKLAAAAGDRPSLPNNQAVVAALRALQEKIHRLELEKAQAEDKLCSLSRAAAQYKKVLEHESYKKDAAHQELMQQRKDASVQLNAAQSRCSLLEKQLDYMRKMVSSAELEKKIILEQQAQLQKEEDQNRLELHAKLEKLEMLEKECLKLTATQRIAEDKIKHLEEKLCKEEHRRKLIQDKTAQLQTGFDINRILMSSVACQHEPEKENGKNRNPRKRNPTMKKMQLSQLHVKAGELPFVAGKVAGISGHSALSKSVSSCSTSPTATRSFSDLLLALQEELGQMSSEHQELLKHIQDTQDSQAREDLEQELDYLVKQMEMKGKQISELKKHQATVQKLKRKTQKLKQGEIHVKLKCGKQKEAKEISVTVKESMSKPCPGQKSSCSLQLLKAVRKLQLSLKKDDVI</sequence>
<keyword evidence="5 9" id="KW-0175">Coiled coil</keyword>
<dbReference type="GO" id="GO:0043015">
    <property type="term" value="F:gamma-tubulin binding"/>
    <property type="evidence" value="ECO:0007669"/>
    <property type="project" value="InterPro"/>
</dbReference>
<keyword evidence="3" id="KW-0963">Cytoplasm</keyword>
<dbReference type="Proteomes" id="UP000653383">
    <property type="component" value="Unassembled WGS sequence"/>
</dbReference>
<keyword evidence="4" id="KW-0493">Microtubule</keyword>
<feature type="non-terminal residue" evidence="12">
    <location>
        <position position="434"/>
    </location>
</feature>
<proteinExistence type="inferred from homology"/>
<evidence type="ECO:0000256" key="7">
    <source>
        <dbReference type="ARBA" id="ARBA00041218"/>
    </source>
</evidence>
<dbReference type="InterPro" id="IPR025913">
    <property type="entry name" value="Cep57_CLD"/>
</dbReference>
<dbReference type="InterPro" id="IPR024957">
    <property type="entry name" value="Cep57_MT-bd_dom"/>
</dbReference>
<evidence type="ECO:0000256" key="9">
    <source>
        <dbReference type="SAM" id="Coils"/>
    </source>
</evidence>
<feature type="coiled-coil region" evidence="9">
    <location>
        <begin position="46"/>
        <end position="73"/>
    </location>
</feature>
<accession>A0A852HAU7</accession>
<comment type="similarity">
    <text evidence="2">Belongs to the translokin family.</text>
</comment>
<comment type="caution">
    <text evidence="12">The sequence shown here is derived from an EMBL/GenBank/DDBJ whole genome shotgun (WGS) entry which is preliminary data.</text>
</comment>
<feature type="non-terminal residue" evidence="12">
    <location>
        <position position="1"/>
    </location>
</feature>
<evidence type="ECO:0000259" key="10">
    <source>
        <dbReference type="Pfam" id="PF06657"/>
    </source>
</evidence>
<evidence type="ECO:0000256" key="5">
    <source>
        <dbReference type="ARBA" id="ARBA00023054"/>
    </source>
</evidence>
<comment type="subcellular location">
    <subcellularLocation>
        <location evidence="1">Cytoplasm</location>
        <location evidence="1">Cytoskeleton</location>
        <location evidence="1">Microtubule organizing center</location>
        <location evidence="1">Centrosome</location>
    </subcellularLocation>
</comment>
<evidence type="ECO:0000256" key="6">
    <source>
        <dbReference type="ARBA" id="ARBA00023212"/>
    </source>
</evidence>
<feature type="coiled-coil region" evidence="9">
    <location>
        <begin position="99"/>
        <end position="196"/>
    </location>
</feature>
<feature type="domain" description="Cep57 centrosome microtubule-binding" evidence="10">
    <location>
        <begin position="296"/>
        <end position="360"/>
    </location>
</feature>
<dbReference type="EMBL" id="WAAE01001000">
    <property type="protein sequence ID" value="NXX24568.1"/>
    <property type="molecule type" value="Genomic_DNA"/>
</dbReference>
<evidence type="ECO:0000259" key="11">
    <source>
        <dbReference type="Pfam" id="PF14073"/>
    </source>
</evidence>
<evidence type="ECO:0000256" key="2">
    <source>
        <dbReference type="ARBA" id="ARBA00008179"/>
    </source>
</evidence>
<dbReference type="GO" id="GO:0008017">
    <property type="term" value="F:microtubule binding"/>
    <property type="evidence" value="ECO:0007669"/>
    <property type="project" value="InterPro"/>
</dbReference>
<feature type="domain" description="Cep57 centrosome localisation" evidence="11">
    <location>
        <begin position="48"/>
        <end position="225"/>
    </location>
</feature>
<dbReference type="GO" id="GO:0005813">
    <property type="term" value="C:centrosome"/>
    <property type="evidence" value="ECO:0007669"/>
    <property type="project" value="UniProtKB-SubCell"/>
</dbReference>
<dbReference type="Pfam" id="PF14073">
    <property type="entry name" value="Cep57_CLD"/>
    <property type="match status" value="1"/>
</dbReference>
<evidence type="ECO:0000256" key="4">
    <source>
        <dbReference type="ARBA" id="ARBA00022701"/>
    </source>
</evidence>
<dbReference type="Gene3D" id="1.20.58.90">
    <property type="match status" value="1"/>
</dbReference>
<organism evidence="12 13">
    <name type="scientific">Nicator chloris</name>
    <dbReference type="NCBI Taxonomy" id="237433"/>
    <lineage>
        <taxon>Eukaryota</taxon>
        <taxon>Metazoa</taxon>
        <taxon>Chordata</taxon>
        <taxon>Craniata</taxon>
        <taxon>Vertebrata</taxon>
        <taxon>Euteleostomi</taxon>
        <taxon>Archelosauria</taxon>
        <taxon>Archosauria</taxon>
        <taxon>Dinosauria</taxon>
        <taxon>Saurischia</taxon>
        <taxon>Theropoda</taxon>
        <taxon>Coelurosauria</taxon>
        <taxon>Aves</taxon>
        <taxon>Neognathae</taxon>
        <taxon>Neoaves</taxon>
        <taxon>Telluraves</taxon>
        <taxon>Australaves</taxon>
        <taxon>Passeriformes</taxon>
        <taxon>Sylvioidea</taxon>
        <taxon>Pycnonotidae</taxon>
        <taxon>Nicator</taxon>
    </lineage>
</organism>
<dbReference type="OrthoDB" id="76453at2759"/>
<evidence type="ECO:0000256" key="8">
    <source>
        <dbReference type="ARBA" id="ARBA00042578"/>
    </source>
</evidence>
<dbReference type="Pfam" id="PF06657">
    <property type="entry name" value="Cep57_MT_bd"/>
    <property type="match status" value="1"/>
</dbReference>
<evidence type="ECO:0000313" key="13">
    <source>
        <dbReference type="Proteomes" id="UP000653383"/>
    </source>
</evidence>